<reference evidence="1 2" key="1">
    <citation type="submission" date="2020-08" db="EMBL/GenBank/DDBJ databases">
        <title>Sequencing the genomes of 1000 actinobacteria strains.</title>
        <authorList>
            <person name="Klenk H.-P."/>
        </authorList>
    </citation>
    <scope>NUCLEOTIDE SEQUENCE [LARGE SCALE GENOMIC DNA]</scope>
    <source>
        <strain evidence="1 2">DSM 44320</strain>
    </source>
</reference>
<keyword evidence="2" id="KW-1185">Reference proteome</keyword>
<proteinExistence type="predicted"/>
<organism evidence="1 2">
    <name type="scientific">Nonomuraea dietziae</name>
    <dbReference type="NCBI Taxonomy" id="65515"/>
    <lineage>
        <taxon>Bacteria</taxon>
        <taxon>Bacillati</taxon>
        <taxon>Actinomycetota</taxon>
        <taxon>Actinomycetes</taxon>
        <taxon>Streptosporangiales</taxon>
        <taxon>Streptosporangiaceae</taxon>
        <taxon>Nonomuraea</taxon>
    </lineage>
</organism>
<dbReference type="EMBL" id="JACIBV010000001">
    <property type="protein sequence ID" value="MBB3729987.1"/>
    <property type="molecule type" value="Genomic_DNA"/>
</dbReference>
<name>A0A7W5V3R5_9ACTN</name>
<dbReference type="GeneID" id="95392154"/>
<sequence>MNGLNRGVLVSKLEFYRGVSVWNTTVTDMEVTYHERMAEIEELHAAAPWGDGTEGLAFHRSYLGDGAPTTLLDNGKHTIRQLADLGPRVRKGVENLVGTDTAIAENVRNSVREV</sequence>
<dbReference type="Proteomes" id="UP000579945">
    <property type="component" value="Unassembled WGS sequence"/>
</dbReference>
<dbReference type="AlphaFoldDB" id="A0A7W5V3R5"/>
<evidence type="ECO:0000313" key="1">
    <source>
        <dbReference type="EMBL" id="MBB3729987.1"/>
    </source>
</evidence>
<accession>A0A7W5V3R5</accession>
<comment type="caution">
    <text evidence="1">The sequence shown here is derived from an EMBL/GenBank/DDBJ whole genome shotgun (WGS) entry which is preliminary data.</text>
</comment>
<gene>
    <name evidence="1" type="ORF">FHR33_005847</name>
</gene>
<dbReference type="RefSeq" id="WP_183654033.1">
    <property type="nucleotide sequence ID" value="NZ_JACIBV010000001.1"/>
</dbReference>
<protein>
    <submittedName>
        <fullName evidence="1">Uncharacterized protein</fullName>
    </submittedName>
</protein>
<evidence type="ECO:0000313" key="2">
    <source>
        <dbReference type="Proteomes" id="UP000579945"/>
    </source>
</evidence>